<feature type="transmembrane region" description="Helical" evidence="8">
    <location>
        <begin position="261"/>
        <end position="283"/>
    </location>
</feature>
<dbReference type="Pfam" id="PF11984">
    <property type="entry name" value="DUF3485"/>
    <property type="match status" value="1"/>
</dbReference>
<keyword evidence="3" id="KW-0645">Protease</keyword>
<reference evidence="10 11" key="1">
    <citation type="submission" date="2020-03" db="EMBL/GenBank/DDBJ databases">
        <title>Genomic Encyclopedia of Type Strains, Phase IV (KMG-IV): sequencing the most valuable type-strain genomes for metagenomic binning, comparative biology and taxonomic classification.</title>
        <authorList>
            <person name="Goeker M."/>
        </authorList>
    </citation>
    <scope>NUCLEOTIDE SEQUENCE [LARGE SCALE GENOMIC DNA]</scope>
    <source>
        <strain evidence="10 11">DSM 22753</strain>
    </source>
</reference>
<evidence type="ECO:0000256" key="1">
    <source>
        <dbReference type="ARBA" id="ARBA00004651"/>
    </source>
</evidence>
<dbReference type="Proteomes" id="UP000788153">
    <property type="component" value="Unassembled WGS sequence"/>
</dbReference>
<sequence length="510" mass="54428">MNAVLPIARAAPADDRRRAWITCGTALGFAVFALLLLFRSDVADLADIYWNSSDYGHCLFILPIAAWLVWQRREGLAQLTPQPWAPGLALALAAAALWVIGAAAGAGILRHLALVTMLQAAVVTLLGPRVARAIAFPLAYCWFLVPFGDSFQAPLQQLTAAMAMQLLALSGIDAVSDGVLITTSAGYFEVAEACSGAGFVIAMIAFGALGAHVGFVTWHRRIIFFAFAIAVPILANGVRAFSTIVAAHLTSIEAATGFDHIVYGWFFFAFVLAAVIAGAWRWFDRDPRAAWFDPGALQRPVRHRLPASVAACALVACAFAAIGWNAVIAGRFDRLPAAITLPDVAGWQRTAMSTRAPWVPVYRGADHFLHGRYADGTGATVDLAIAVYARQGEGRELAAFGQGAIGEDSQWVWIEDRPDLRGGHVIRMTAPGPVERETATWYRVGDKVTGSETIVKLETLKARLLGGRQSAVAVVASAETVPGTDSRATLARFLDALGPIDRVADTAAGR</sequence>
<keyword evidence="2" id="KW-1003">Cell membrane</keyword>
<keyword evidence="11" id="KW-1185">Reference proteome</keyword>
<feature type="transmembrane region" description="Helical" evidence="8">
    <location>
        <begin position="193"/>
        <end position="216"/>
    </location>
</feature>
<evidence type="ECO:0000256" key="4">
    <source>
        <dbReference type="ARBA" id="ARBA00022692"/>
    </source>
</evidence>
<dbReference type="InterPro" id="IPR026392">
    <property type="entry name" value="Exo/Archaeosortase_dom"/>
</dbReference>
<organism evidence="10 11">
    <name type="scientific">Sphingomonas japonica</name>
    <dbReference type="NCBI Taxonomy" id="511662"/>
    <lineage>
        <taxon>Bacteria</taxon>
        <taxon>Pseudomonadati</taxon>
        <taxon>Pseudomonadota</taxon>
        <taxon>Alphaproteobacteria</taxon>
        <taxon>Sphingomonadales</taxon>
        <taxon>Sphingomonadaceae</taxon>
        <taxon>Sphingomonas</taxon>
    </lineage>
</organism>
<evidence type="ECO:0000256" key="6">
    <source>
        <dbReference type="ARBA" id="ARBA00022989"/>
    </source>
</evidence>
<feature type="transmembrane region" description="Helical" evidence="8">
    <location>
        <begin position="303"/>
        <end position="327"/>
    </location>
</feature>
<dbReference type="RefSeq" id="WP_140047494.1">
    <property type="nucleotide sequence ID" value="NZ_BAAAEV010000001.1"/>
</dbReference>
<dbReference type="InterPro" id="IPR014263">
    <property type="entry name" value="Methanolan_biosynth_EpsI"/>
</dbReference>
<dbReference type="NCBIfam" id="TIGR02914">
    <property type="entry name" value="EpsI_fam"/>
    <property type="match status" value="1"/>
</dbReference>
<keyword evidence="7 8" id="KW-0472">Membrane</keyword>
<evidence type="ECO:0000256" key="3">
    <source>
        <dbReference type="ARBA" id="ARBA00022670"/>
    </source>
</evidence>
<comment type="caution">
    <text evidence="10">The sequence shown here is derived from an EMBL/GenBank/DDBJ whole genome shotgun (WGS) entry which is preliminary data.</text>
</comment>
<accession>A0ABX0U5C1</accession>
<evidence type="ECO:0000256" key="2">
    <source>
        <dbReference type="ARBA" id="ARBA00022475"/>
    </source>
</evidence>
<evidence type="ECO:0000256" key="8">
    <source>
        <dbReference type="SAM" id="Phobius"/>
    </source>
</evidence>
<dbReference type="InterPro" id="IPR019127">
    <property type="entry name" value="Exosortase"/>
</dbReference>
<evidence type="ECO:0000256" key="7">
    <source>
        <dbReference type="ARBA" id="ARBA00023136"/>
    </source>
</evidence>
<evidence type="ECO:0000313" key="11">
    <source>
        <dbReference type="Proteomes" id="UP000788153"/>
    </source>
</evidence>
<feature type="transmembrane region" description="Helical" evidence="8">
    <location>
        <begin position="19"/>
        <end position="38"/>
    </location>
</feature>
<dbReference type="InterPro" id="IPR017540">
    <property type="entry name" value="Exosortase-1"/>
</dbReference>
<dbReference type="NCBIfam" id="TIGR03109">
    <property type="entry name" value="exosort_XrtA"/>
    <property type="match status" value="1"/>
</dbReference>
<dbReference type="InterPro" id="IPR013426">
    <property type="entry name" value="EpsH-like"/>
</dbReference>
<keyword evidence="5" id="KW-0378">Hydrolase</keyword>
<dbReference type="NCBIfam" id="TIGR04178">
    <property type="entry name" value="exo_archaeo"/>
    <property type="match status" value="1"/>
</dbReference>
<keyword evidence="4 8" id="KW-0812">Transmembrane</keyword>
<evidence type="ECO:0000256" key="5">
    <source>
        <dbReference type="ARBA" id="ARBA00022801"/>
    </source>
</evidence>
<evidence type="ECO:0000313" key="10">
    <source>
        <dbReference type="EMBL" id="NIJ25024.1"/>
    </source>
</evidence>
<feature type="transmembrane region" description="Helical" evidence="8">
    <location>
        <begin position="222"/>
        <end position="249"/>
    </location>
</feature>
<keyword evidence="6 8" id="KW-1133">Transmembrane helix</keyword>
<evidence type="ECO:0000259" key="9">
    <source>
        <dbReference type="Pfam" id="PF11984"/>
    </source>
</evidence>
<gene>
    <name evidence="10" type="ORF">FHT01_002566</name>
</gene>
<protein>
    <submittedName>
        <fullName evidence="10">Exosortase A</fullName>
    </submittedName>
</protein>
<proteinExistence type="predicted"/>
<dbReference type="EMBL" id="JAASQP010000001">
    <property type="protein sequence ID" value="NIJ25024.1"/>
    <property type="molecule type" value="Genomic_DNA"/>
</dbReference>
<dbReference type="NCBIfam" id="TIGR02602">
    <property type="entry name" value="8TM_EpsH"/>
    <property type="match status" value="1"/>
</dbReference>
<feature type="transmembrane region" description="Helical" evidence="8">
    <location>
        <begin position="90"/>
        <end position="109"/>
    </location>
</feature>
<name>A0ABX0U5C1_9SPHN</name>
<comment type="subcellular location">
    <subcellularLocation>
        <location evidence="1">Cell membrane</location>
        <topology evidence="1">Multi-pass membrane protein</topology>
    </subcellularLocation>
</comment>
<feature type="transmembrane region" description="Helical" evidence="8">
    <location>
        <begin position="50"/>
        <end position="70"/>
    </location>
</feature>
<feature type="domain" description="Methanolan biosynthesis EpsI" evidence="9">
    <location>
        <begin position="310"/>
        <end position="499"/>
    </location>
</feature>
<dbReference type="Pfam" id="PF09721">
    <property type="entry name" value="Exosortase_EpsH"/>
    <property type="match status" value="1"/>
</dbReference>